<protein>
    <submittedName>
        <fullName evidence="4">Gfo/Idh/MocA family oxidoreductase</fullName>
    </submittedName>
</protein>
<dbReference type="GO" id="GO:0000166">
    <property type="term" value="F:nucleotide binding"/>
    <property type="evidence" value="ECO:0007669"/>
    <property type="project" value="InterPro"/>
</dbReference>
<evidence type="ECO:0000313" key="4">
    <source>
        <dbReference type="EMBL" id="MBC8528272.1"/>
    </source>
</evidence>
<name>A0A926HI05_9FIRM</name>
<organism evidence="4 5">
    <name type="scientific">Luoshenia tenuis</name>
    <dbReference type="NCBI Taxonomy" id="2763654"/>
    <lineage>
        <taxon>Bacteria</taxon>
        <taxon>Bacillati</taxon>
        <taxon>Bacillota</taxon>
        <taxon>Clostridia</taxon>
        <taxon>Christensenellales</taxon>
        <taxon>Christensenellaceae</taxon>
        <taxon>Luoshenia</taxon>
    </lineage>
</organism>
<gene>
    <name evidence="4" type="ORF">H8699_02310</name>
</gene>
<dbReference type="Gene3D" id="3.40.50.720">
    <property type="entry name" value="NAD(P)-binding Rossmann-like Domain"/>
    <property type="match status" value="1"/>
</dbReference>
<comment type="caution">
    <text evidence="4">The sequence shown here is derived from an EMBL/GenBank/DDBJ whole genome shotgun (WGS) entry which is preliminary data.</text>
</comment>
<evidence type="ECO:0000259" key="3">
    <source>
        <dbReference type="Pfam" id="PF02894"/>
    </source>
</evidence>
<dbReference type="PANTHER" id="PTHR43708:SF8">
    <property type="entry name" value="OXIDOREDUCTASE"/>
    <property type="match status" value="1"/>
</dbReference>
<feature type="domain" description="Gfo/Idh/MocA-like oxidoreductase N-terminal" evidence="2">
    <location>
        <begin position="4"/>
        <end position="121"/>
    </location>
</feature>
<dbReference type="Pfam" id="PF02894">
    <property type="entry name" value="GFO_IDH_MocA_C"/>
    <property type="match status" value="1"/>
</dbReference>
<dbReference type="PANTHER" id="PTHR43708">
    <property type="entry name" value="CONSERVED EXPRESSED OXIDOREDUCTASE (EUROFUNG)"/>
    <property type="match status" value="1"/>
</dbReference>
<evidence type="ECO:0000259" key="2">
    <source>
        <dbReference type="Pfam" id="PF01408"/>
    </source>
</evidence>
<evidence type="ECO:0000256" key="1">
    <source>
        <dbReference type="ARBA" id="ARBA00010928"/>
    </source>
</evidence>
<sequence length="360" mass="40182">MSLKLGIIGYGKMASGWHAKIPTQLPEVDLVAVHDIDPERVAAARADGYRAYDSLGDFLKDEEVNFVLVATPNDFHKPLAIAVMEAGKNVMVEKPATLSARDWEEMMAVSSRTGRVLTVHHNRRWDLDYQTAKKIISEGFIGKPHAISSTYQLWMPGRKLSGLRWRDIPEHGGGLFYDWGVHLCDQLLNLYPEDPIVSVYMQMRKIHKDYVDNFSKLEMQTRSGLLLEMNLDGYATDWLPRWRLYGDLGVATIEDFGGKLGKITTINYGAAQKNDSDGMPVEAALPVIAVKDGITSAPEGELQRDSKGSAPWVELYRNLADVVDNGAELIVKPEQVLRTMKLLDAAFQSARTGEVIHTDI</sequence>
<dbReference type="InterPro" id="IPR000683">
    <property type="entry name" value="Gfo/Idh/MocA-like_OxRdtase_N"/>
</dbReference>
<reference evidence="4" key="1">
    <citation type="submission" date="2020-08" db="EMBL/GenBank/DDBJ databases">
        <title>Genome public.</title>
        <authorList>
            <person name="Liu C."/>
            <person name="Sun Q."/>
        </authorList>
    </citation>
    <scope>NUCLEOTIDE SEQUENCE</scope>
    <source>
        <strain evidence="4">NSJ-44</strain>
    </source>
</reference>
<dbReference type="Proteomes" id="UP000654279">
    <property type="component" value="Unassembled WGS sequence"/>
</dbReference>
<dbReference type="InterPro" id="IPR036291">
    <property type="entry name" value="NAD(P)-bd_dom_sf"/>
</dbReference>
<comment type="similarity">
    <text evidence="1">Belongs to the Gfo/Idh/MocA family.</text>
</comment>
<dbReference type="SUPFAM" id="SSF55347">
    <property type="entry name" value="Glyceraldehyde-3-phosphate dehydrogenase-like, C-terminal domain"/>
    <property type="match status" value="1"/>
</dbReference>
<dbReference type="InterPro" id="IPR051317">
    <property type="entry name" value="Gfo/Idh/MocA_oxidoreduct"/>
</dbReference>
<dbReference type="SUPFAM" id="SSF51735">
    <property type="entry name" value="NAD(P)-binding Rossmann-fold domains"/>
    <property type="match status" value="1"/>
</dbReference>
<proteinExistence type="inferred from homology"/>
<dbReference type="AlphaFoldDB" id="A0A926HI05"/>
<dbReference type="Pfam" id="PF01408">
    <property type="entry name" value="GFO_IDH_MocA"/>
    <property type="match status" value="1"/>
</dbReference>
<dbReference type="Gene3D" id="3.30.360.10">
    <property type="entry name" value="Dihydrodipicolinate Reductase, domain 2"/>
    <property type="match status" value="1"/>
</dbReference>
<keyword evidence="5" id="KW-1185">Reference proteome</keyword>
<feature type="domain" description="Gfo/Idh/MocA-like oxidoreductase C-terminal" evidence="3">
    <location>
        <begin position="133"/>
        <end position="355"/>
    </location>
</feature>
<accession>A0A926HI05</accession>
<evidence type="ECO:0000313" key="5">
    <source>
        <dbReference type="Proteomes" id="UP000654279"/>
    </source>
</evidence>
<dbReference type="RefSeq" id="WP_249284309.1">
    <property type="nucleotide sequence ID" value="NZ_JACRSO010000001.1"/>
</dbReference>
<dbReference type="EMBL" id="JACRSO010000001">
    <property type="protein sequence ID" value="MBC8528272.1"/>
    <property type="molecule type" value="Genomic_DNA"/>
</dbReference>
<dbReference type="InterPro" id="IPR004104">
    <property type="entry name" value="Gfo/Idh/MocA-like_OxRdtase_C"/>
</dbReference>